<reference evidence="1 2" key="1">
    <citation type="submission" date="2019-03" db="EMBL/GenBank/DDBJ databases">
        <title>Genomic Encyclopedia of Type Strains, Phase III (KMG-III): the genomes of soil and plant-associated and newly described type strains.</title>
        <authorList>
            <person name="Whitman W."/>
        </authorList>
    </citation>
    <scope>NUCLEOTIDE SEQUENCE [LARGE SCALE GENOMIC DNA]</scope>
    <source>
        <strain evidence="1 2">VKM Ac-2527</strain>
    </source>
</reference>
<keyword evidence="2" id="KW-1185">Reference proteome</keyword>
<gene>
    <name evidence="1" type="ORF">EV643_14512</name>
</gene>
<evidence type="ECO:0000313" key="1">
    <source>
        <dbReference type="EMBL" id="TDO29668.1"/>
    </source>
</evidence>
<dbReference type="AlphaFoldDB" id="A0A4V3C5F5"/>
<organism evidence="1 2">
    <name type="scientific">Kribbella caucasensis</name>
    <dbReference type="NCBI Taxonomy" id="2512215"/>
    <lineage>
        <taxon>Bacteria</taxon>
        <taxon>Bacillati</taxon>
        <taxon>Actinomycetota</taxon>
        <taxon>Actinomycetes</taxon>
        <taxon>Propionibacteriales</taxon>
        <taxon>Kribbellaceae</taxon>
        <taxon>Kribbella</taxon>
    </lineage>
</organism>
<sequence length="89" mass="9897">MWGQGQRDLRSRTRIVDGVELVGGGELRRWLGQASGSLSTGCSCPPPDCCRNDEVRQSVHPVMWLDRQAIPWLVVDHDVPDGFVVVGKR</sequence>
<accession>A0A4V3C5F5</accession>
<proteinExistence type="predicted"/>
<comment type="caution">
    <text evidence="1">The sequence shown here is derived from an EMBL/GenBank/DDBJ whole genome shotgun (WGS) entry which is preliminary data.</text>
</comment>
<name>A0A4V3C5F5_9ACTN</name>
<evidence type="ECO:0000313" key="2">
    <source>
        <dbReference type="Proteomes" id="UP000295388"/>
    </source>
</evidence>
<protein>
    <submittedName>
        <fullName evidence="1">Uncharacterized protein</fullName>
    </submittedName>
</protein>
<dbReference type="Proteomes" id="UP000295388">
    <property type="component" value="Unassembled WGS sequence"/>
</dbReference>
<dbReference type="EMBL" id="SNWQ01000045">
    <property type="protein sequence ID" value="TDO29668.1"/>
    <property type="molecule type" value="Genomic_DNA"/>
</dbReference>